<dbReference type="Pfam" id="PF13193">
    <property type="entry name" value="AMP-binding_C"/>
    <property type="match status" value="1"/>
</dbReference>
<evidence type="ECO:0000256" key="1">
    <source>
        <dbReference type="ARBA" id="ARBA00006432"/>
    </source>
</evidence>
<dbReference type="Gene3D" id="3.30.300.30">
    <property type="match status" value="1"/>
</dbReference>
<dbReference type="OrthoDB" id="6509636at2759"/>
<dbReference type="FunFam" id="3.30.300.30:FF:000007">
    <property type="entry name" value="4-coumarate--CoA ligase 2"/>
    <property type="match status" value="1"/>
</dbReference>
<dbReference type="PANTHER" id="PTHR24096:SF265">
    <property type="entry name" value="ENZYME, PUTATIVE (AFU_ORTHOLOGUE AFUA_5G14270)-RELATED"/>
    <property type="match status" value="1"/>
</dbReference>
<dbReference type="InterPro" id="IPR020845">
    <property type="entry name" value="AMP-binding_CS"/>
</dbReference>
<evidence type="ECO:0000313" key="4">
    <source>
        <dbReference type="EMBL" id="OMP82104.1"/>
    </source>
</evidence>
<reference evidence="4 5" key="1">
    <citation type="submission" date="2017-01" db="EMBL/GenBank/DDBJ databases">
        <title>Draft genome sequence of Diplodia seriata F98.1, a fungal species involved in grapevine trunk diseases.</title>
        <authorList>
            <person name="Robert-Siegwald G."/>
            <person name="Vallet J."/>
            <person name="Abou-Mansour E."/>
            <person name="Xu J."/>
            <person name="Rey P."/>
            <person name="Bertsch C."/>
            <person name="Rego C."/>
            <person name="Larignon P."/>
            <person name="Fontaine F."/>
            <person name="Lebrun M.-H."/>
        </authorList>
    </citation>
    <scope>NUCLEOTIDE SEQUENCE [LARGE SCALE GENOMIC DNA]</scope>
    <source>
        <strain evidence="4 5">F98.1</strain>
    </source>
</reference>
<dbReference type="InterPro" id="IPR025110">
    <property type="entry name" value="AMP-bd_C"/>
</dbReference>
<dbReference type="InterPro" id="IPR045851">
    <property type="entry name" value="AMP-bd_C_sf"/>
</dbReference>
<feature type="domain" description="AMP-dependent synthetase/ligase" evidence="2">
    <location>
        <begin position="25"/>
        <end position="442"/>
    </location>
</feature>
<dbReference type="SUPFAM" id="SSF56801">
    <property type="entry name" value="Acetyl-CoA synthetase-like"/>
    <property type="match status" value="1"/>
</dbReference>
<gene>
    <name evidence="4" type="ORF">BK809_0006414</name>
</gene>
<comment type="caution">
    <text evidence="4">The sequence shown here is derived from an EMBL/GenBank/DDBJ whole genome shotgun (WGS) entry which is preliminary data.</text>
</comment>
<dbReference type="InterPro" id="IPR042099">
    <property type="entry name" value="ANL_N_sf"/>
</dbReference>
<protein>
    <submittedName>
        <fullName evidence="4">Putative acyl-coenzyme A synthetase</fullName>
    </submittedName>
</protein>
<accession>A0A1S8B3W5</accession>
<organism evidence="4 5">
    <name type="scientific">Diplodia seriata</name>
    <dbReference type="NCBI Taxonomy" id="420778"/>
    <lineage>
        <taxon>Eukaryota</taxon>
        <taxon>Fungi</taxon>
        <taxon>Dikarya</taxon>
        <taxon>Ascomycota</taxon>
        <taxon>Pezizomycotina</taxon>
        <taxon>Dothideomycetes</taxon>
        <taxon>Dothideomycetes incertae sedis</taxon>
        <taxon>Botryosphaeriales</taxon>
        <taxon>Botryosphaeriaceae</taxon>
        <taxon>Diplodia</taxon>
    </lineage>
</organism>
<evidence type="ECO:0000313" key="5">
    <source>
        <dbReference type="Proteomes" id="UP000190776"/>
    </source>
</evidence>
<dbReference type="Proteomes" id="UP000190776">
    <property type="component" value="Unassembled WGS sequence"/>
</dbReference>
<dbReference type="PANTHER" id="PTHR24096">
    <property type="entry name" value="LONG-CHAIN-FATTY-ACID--COA LIGASE"/>
    <property type="match status" value="1"/>
</dbReference>
<proteinExistence type="inferred from homology"/>
<dbReference type="InterPro" id="IPR000873">
    <property type="entry name" value="AMP-dep_synth/lig_dom"/>
</dbReference>
<dbReference type="AlphaFoldDB" id="A0A1S8B3W5"/>
<dbReference type="Gene3D" id="3.40.50.12780">
    <property type="entry name" value="N-terminal domain of ligase-like"/>
    <property type="match status" value="1"/>
</dbReference>
<dbReference type="STRING" id="420778.A0A1S8B3W5"/>
<dbReference type="PROSITE" id="PS00455">
    <property type="entry name" value="AMP_BINDING"/>
    <property type="match status" value="1"/>
</dbReference>
<dbReference type="Pfam" id="PF00501">
    <property type="entry name" value="AMP-binding"/>
    <property type="match status" value="1"/>
</dbReference>
<feature type="domain" description="AMP-binding enzyme C-terminal" evidence="3">
    <location>
        <begin position="495"/>
        <end position="573"/>
    </location>
</feature>
<evidence type="ECO:0000259" key="3">
    <source>
        <dbReference type="Pfam" id="PF13193"/>
    </source>
</evidence>
<name>A0A1S8B3W5_9PEZI</name>
<sequence>MPYLSPEHPEISPKDILSWGFDDAEYDQDKPLWIDASDPSRSVSANQTRTIIKQLVAGFRKAGLKPGDTVCITSFSDIYYSVLVLGIIAAGCVFTGTNPAYTPLELEHHLRASRVKMVIGEPELLPAILATSAGTELLAHEQQERGKDSEEGSADRPRRILIFDHHVPLSTPPASEPPNTTTRSHPSWRTLLHHGSQDWHRLPTTTTPPANATTPAMLLFSSGTSGLPKPVPLTHANLIAQHALANAYTSPSTPHLSSLPDWHPSIRRLSFLPPFHAAIAPSLHIGVLRSGDTTYVQRRFDAESALRAIAAYGITDVIAVPPCVLAIVNLPSAVLRDPACGMGSVRWVRCGAAPLSKGVQGRLQGLLDEQTAGRGVVSQVWGMTETACLGCQWAPGERDGEGGVGRAIAGLDVKVVDEKGEEAREVEGRGGKKVRGELCVTGGVSRKEWDEEGFFHTGDVVEAVDKGDGKGPVFWVVDRKKELIKVRGFQVAPPEVEGVLLTHPDLLDAAVIGVFDDETQSEVPRAYVVKRAGATELGADGVKEWVSKRLAKYKCLDGGVVFLDAIPKTASGKILKRVLRDMAKQEMGRKTKL</sequence>
<dbReference type="GO" id="GO:0019748">
    <property type="term" value="P:secondary metabolic process"/>
    <property type="evidence" value="ECO:0007669"/>
    <property type="project" value="TreeGrafter"/>
</dbReference>
<evidence type="ECO:0000259" key="2">
    <source>
        <dbReference type="Pfam" id="PF00501"/>
    </source>
</evidence>
<comment type="similarity">
    <text evidence="1">Belongs to the ATP-dependent AMP-binding enzyme family.</text>
</comment>
<dbReference type="EMBL" id="MSZU01000114">
    <property type="protein sequence ID" value="OMP82104.1"/>
    <property type="molecule type" value="Genomic_DNA"/>
</dbReference>
<dbReference type="GO" id="GO:0016405">
    <property type="term" value="F:CoA-ligase activity"/>
    <property type="evidence" value="ECO:0007669"/>
    <property type="project" value="TreeGrafter"/>
</dbReference>